<organism evidence="3 4">
    <name type="scientific">Streptomyces noursei</name>
    <name type="common">Streptomyces albulus</name>
    <dbReference type="NCBI Taxonomy" id="1971"/>
    <lineage>
        <taxon>Bacteria</taxon>
        <taxon>Bacillati</taxon>
        <taxon>Actinomycetota</taxon>
        <taxon>Actinomycetes</taxon>
        <taxon>Kitasatosporales</taxon>
        <taxon>Streptomycetaceae</taxon>
        <taxon>Streptomyces</taxon>
    </lineage>
</organism>
<dbReference type="InterPro" id="IPR036736">
    <property type="entry name" value="ACP-like_sf"/>
</dbReference>
<proteinExistence type="predicted"/>
<dbReference type="FunFam" id="3.40.50.12780:FF:000012">
    <property type="entry name" value="Non-ribosomal peptide synthetase"/>
    <property type="match status" value="1"/>
</dbReference>
<dbReference type="RefSeq" id="WP_124428055.1">
    <property type="nucleotide sequence ID" value="NZ_BHXC01000006.1"/>
</dbReference>
<dbReference type="InterPro" id="IPR009081">
    <property type="entry name" value="PP-bd_ACP"/>
</dbReference>
<dbReference type="InterPro" id="IPR025110">
    <property type="entry name" value="AMP-bd_C"/>
</dbReference>
<dbReference type="EMBL" id="BHXC01000006">
    <property type="protein sequence ID" value="GCB88060.1"/>
    <property type="molecule type" value="Genomic_DNA"/>
</dbReference>
<reference evidence="3 4" key="1">
    <citation type="journal article" date="2019" name="Microbiol. Resour. Announc.">
        <title>Draft Genome Sequence of the Most Traditional epsilon-Poly-l-Lysine Producer, Streptomyces albulus NBRC14147.</title>
        <authorList>
            <person name="Yamanaka K."/>
            <person name="Hamano Y."/>
        </authorList>
    </citation>
    <scope>NUCLEOTIDE SEQUENCE [LARGE SCALE GENOMIC DNA]</scope>
    <source>
        <strain evidence="3 4">NBRC 14147</strain>
    </source>
</reference>
<dbReference type="CDD" id="cd17643">
    <property type="entry name" value="A_NRPS_Cytc1-like"/>
    <property type="match status" value="1"/>
</dbReference>
<evidence type="ECO:0000313" key="3">
    <source>
        <dbReference type="EMBL" id="GCB88060.1"/>
    </source>
</evidence>
<dbReference type="PROSITE" id="PS00455">
    <property type="entry name" value="AMP_BINDING"/>
    <property type="match status" value="1"/>
</dbReference>
<dbReference type="InterPro" id="IPR020845">
    <property type="entry name" value="AMP-binding_CS"/>
</dbReference>
<feature type="region of interest" description="Disordered" evidence="1">
    <location>
        <begin position="1"/>
        <end position="38"/>
    </location>
</feature>
<dbReference type="InterPro" id="IPR020459">
    <property type="entry name" value="AMP-binding"/>
</dbReference>
<dbReference type="GO" id="GO:0005829">
    <property type="term" value="C:cytosol"/>
    <property type="evidence" value="ECO:0007669"/>
    <property type="project" value="TreeGrafter"/>
</dbReference>
<evidence type="ECO:0000313" key="4">
    <source>
        <dbReference type="Proteomes" id="UP000288351"/>
    </source>
</evidence>
<dbReference type="Pfam" id="PF00501">
    <property type="entry name" value="AMP-binding"/>
    <property type="match status" value="1"/>
</dbReference>
<dbReference type="InterPro" id="IPR045851">
    <property type="entry name" value="AMP-bd_C_sf"/>
</dbReference>
<dbReference type="Pfam" id="PF13193">
    <property type="entry name" value="AMP-binding_C"/>
    <property type="match status" value="1"/>
</dbReference>
<evidence type="ECO:0000256" key="1">
    <source>
        <dbReference type="SAM" id="MobiDB-lite"/>
    </source>
</evidence>
<accession>A0A401QRN9</accession>
<dbReference type="Gene3D" id="1.10.1200.10">
    <property type="entry name" value="ACP-like"/>
    <property type="match status" value="1"/>
</dbReference>
<feature type="domain" description="Carrier" evidence="2">
    <location>
        <begin position="875"/>
        <end position="949"/>
    </location>
</feature>
<dbReference type="SUPFAM" id="SSF47336">
    <property type="entry name" value="ACP-like"/>
    <property type="match status" value="1"/>
</dbReference>
<dbReference type="GO" id="GO:0044550">
    <property type="term" value="P:secondary metabolite biosynthetic process"/>
    <property type="evidence" value="ECO:0007669"/>
    <property type="project" value="TreeGrafter"/>
</dbReference>
<dbReference type="GO" id="GO:0031177">
    <property type="term" value="F:phosphopantetheine binding"/>
    <property type="evidence" value="ECO:0007669"/>
    <property type="project" value="TreeGrafter"/>
</dbReference>
<dbReference type="Pfam" id="PF00550">
    <property type="entry name" value="PP-binding"/>
    <property type="match status" value="1"/>
</dbReference>
<feature type="compositionally biased region" description="Polar residues" evidence="1">
    <location>
        <begin position="1"/>
        <end position="29"/>
    </location>
</feature>
<dbReference type="Proteomes" id="UP000288351">
    <property type="component" value="Unassembled WGS sequence"/>
</dbReference>
<dbReference type="InterPro" id="IPR010071">
    <property type="entry name" value="AA_adenyl_dom"/>
</dbReference>
<dbReference type="PANTHER" id="PTHR45527:SF1">
    <property type="entry name" value="FATTY ACID SYNTHASE"/>
    <property type="match status" value="1"/>
</dbReference>
<dbReference type="AlphaFoldDB" id="A0A401QRN9"/>
<gene>
    <name evidence="3" type="ORF">SALB_00729</name>
</gene>
<dbReference type="Gene3D" id="3.40.50.12780">
    <property type="entry name" value="N-terminal domain of ligase-like"/>
    <property type="match status" value="1"/>
</dbReference>
<dbReference type="PRINTS" id="PR00154">
    <property type="entry name" value="AMPBINDING"/>
</dbReference>
<dbReference type="PROSITE" id="PS50075">
    <property type="entry name" value="CARRIER"/>
    <property type="match status" value="1"/>
</dbReference>
<dbReference type="PANTHER" id="PTHR45527">
    <property type="entry name" value="NONRIBOSOMAL PEPTIDE SYNTHETASE"/>
    <property type="match status" value="1"/>
</dbReference>
<dbReference type="SUPFAM" id="SSF56801">
    <property type="entry name" value="Acetyl-CoA synthetase-like"/>
    <property type="match status" value="1"/>
</dbReference>
<dbReference type="NCBIfam" id="TIGR01733">
    <property type="entry name" value="AA-adenyl-dom"/>
    <property type="match status" value="1"/>
</dbReference>
<dbReference type="GO" id="GO:0043041">
    <property type="term" value="P:amino acid activation for nonribosomal peptide biosynthetic process"/>
    <property type="evidence" value="ECO:0007669"/>
    <property type="project" value="TreeGrafter"/>
</dbReference>
<name>A0A401QRN9_STRNR</name>
<dbReference type="Gene3D" id="3.30.300.30">
    <property type="match status" value="1"/>
</dbReference>
<protein>
    <submittedName>
        <fullName evidence="3">Non-ribosomal peptide synthetase</fullName>
    </submittedName>
</protein>
<evidence type="ECO:0000259" key="2">
    <source>
        <dbReference type="PROSITE" id="PS50075"/>
    </source>
</evidence>
<dbReference type="InterPro" id="IPR042099">
    <property type="entry name" value="ANL_N_sf"/>
</dbReference>
<comment type="caution">
    <text evidence="3">The sequence shown here is derived from an EMBL/GenBank/DDBJ whole genome shotgun (WGS) entry which is preliminary data.</text>
</comment>
<sequence length="955" mass="103036">MNLLSTTAGGRAESTSRTFPRGANTQSAAEAEHSLTTRVQGRDRVAAVRRAIEALADRVADMPGTSPWVEELPILSSESQARLGREREALRPIGASENSARIVLRCYKDAVADLILVARRDQLSRSGLERLSAALTVGRGDDPVDAELLLPKRHSWGTHLPAGPAESLDWFLTDDDPRPLGDAPLVAGAVDGAEALVVAATALVLSRYGSQTEVRLAVIADSAMSADHDRAHVVAVQVRPTTTVGELLDQVASLPSDTRGGSLPAVAVVLTGEEDKEPIGEYQPFVTTLFGLALRWALGADGPTPVGAIADPTDLSSSAADRFQHHVAEAVAVLHQSPRDWRIGSLPFLTDAEREQVLALGGRQQTAGAAIELITDRFRAMVTRAPHSIAVTEGERQITYEELDEASTRWAWALRDRGVERGARVGVLLERSADLAIAFLAILKAGGSYVPLDVRNPEPRLSYVVEDAGIPIVLVDPDAHWDLFDAIAVPTSELTGAAVRELPVGDPSDPAYVIYTSGTTGEPKGVVVQHRNLLALIHGTEEEFALGPGDVWTLFHSCAFDFSVWEMWGCLLTGGRLVVLPYLVTRSPQGVLDVLQREQVTVLNQTPSAFRGLLDAGGRQEPVPTVRMVIFGGEPLDTRMLAPWRATNPDCRLVNMYGITETTVHVTMRDIPPQAGNRSSRSVGRALPGWTVSVRDDAGNVLPPGVAGEIWVGGAGVASGYLNRPSLTAERFVEDPVDGHRYYRSGDKGRLKPDGTVDHLGRLDDQVKLRGYRIELGEVRNALLADEAVKEAAVILEADSDDPAYDRLVGYVVLNSSTADDVRKRLAQRLPDYMLPALLLTIDRVPLTVNGKLDTRRLPTVAALQKPARPAAPDTLQTADEDLILKVWRGILGSSSGRDDDFFDNGGNSMLATHLLSALRDAGIEEVTVHDLYSNPTPRALTELLDSKEKPFRAT</sequence>
<dbReference type="InterPro" id="IPR000873">
    <property type="entry name" value="AMP-dep_synth/lig_dom"/>
</dbReference>